<name>A0A833QP81_9POAL</name>
<keyword evidence="3 8" id="KW-0808">Transferase</keyword>
<dbReference type="GO" id="GO:0032259">
    <property type="term" value="P:methylation"/>
    <property type="evidence" value="ECO:0007669"/>
    <property type="project" value="UniProtKB-KW"/>
</dbReference>
<comment type="subcellular location">
    <subcellularLocation>
        <location evidence="1">Nucleus</location>
    </subcellularLocation>
</comment>
<dbReference type="AlphaFoldDB" id="A0A833QP81"/>
<feature type="region of interest" description="Disordered" evidence="7">
    <location>
        <begin position="20"/>
        <end position="45"/>
    </location>
</feature>
<evidence type="ECO:0000256" key="5">
    <source>
        <dbReference type="ARBA" id="ARBA00022853"/>
    </source>
</evidence>
<evidence type="ECO:0000313" key="8">
    <source>
        <dbReference type="EMBL" id="KAF3325456.1"/>
    </source>
</evidence>
<evidence type="ECO:0000256" key="4">
    <source>
        <dbReference type="ARBA" id="ARBA00022691"/>
    </source>
</evidence>
<sequence length="138" mass="15443">MPKFTLNFASPEECQKKKVSQVKQKGAIGTKEKKGRRLSEKKTKPILPCPVSEGCARVSINGWEWRNWSRNATPAERARVRGPRGQTGYLRNGKVDSKLSPHLLKGPSARTNRVKMRHLLAAIEGTDLLKISQLSIVQ</sequence>
<accession>A0A833QP81</accession>
<evidence type="ECO:0000256" key="2">
    <source>
        <dbReference type="ARBA" id="ARBA00022603"/>
    </source>
</evidence>
<dbReference type="PANTHER" id="PTHR45814">
    <property type="entry name" value="HISTONE-LYSINE N-METHYLTRANSFERASE SETD1"/>
    <property type="match status" value="1"/>
</dbReference>
<gene>
    <name evidence="8" type="ORF">FCM35_KLT10527</name>
</gene>
<keyword evidence="5" id="KW-0156">Chromatin regulator</keyword>
<feature type="region of interest" description="Disordered" evidence="7">
    <location>
        <begin position="74"/>
        <end position="104"/>
    </location>
</feature>
<keyword evidence="4" id="KW-0949">S-adenosyl-L-methionine</keyword>
<reference evidence="8" key="1">
    <citation type="submission" date="2020-01" db="EMBL/GenBank/DDBJ databases">
        <title>Genome sequence of Kobresia littledalei, the first chromosome-level genome in the family Cyperaceae.</title>
        <authorList>
            <person name="Qu G."/>
        </authorList>
    </citation>
    <scope>NUCLEOTIDE SEQUENCE</scope>
    <source>
        <strain evidence="8">C.B.Clarke</strain>
        <tissue evidence="8">Leaf</tissue>
    </source>
</reference>
<dbReference type="Proteomes" id="UP000623129">
    <property type="component" value="Unassembled WGS sequence"/>
</dbReference>
<keyword evidence="9" id="KW-1185">Reference proteome</keyword>
<dbReference type="GO" id="GO:0048188">
    <property type="term" value="C:Set1C/COMPASS complex"/>
    <property type="evidence" value="ECO:0007669"/>
    <property type="project" value="TreeGrafter"/>
</dbReference>
<evidence type="ECO:0000256" key="6">
    <source>
        <dbReference type="ARBA" id="ARBA00023242"/>
    </source>
</evidence>
<proteinExistence type="predicted"/>
<dbReference type="OrthoDB" id="308383at2759"/>
<evidence type="ECO:0000256" key="1">
    <source>
        <dbReference type="ARBA" id="ARBA00004123"/>
    </source>
</evidence>
<evidence type="ECO:0000256" key="7">
    <source>
        <dbReference type="SAM" id="MobiDB-lite"/>
    </source>
</evidence>
<dbReference type="InterPro" id="IPR044570">
    <property type="entry name" value="Set1-like"/>
</dbReference>
<dbReference type="GO" id="GO:0042800">
    <property type="term" value="F:histone H3K4 methyltransferase activity"/>
    <property type="evidence" value="ECO:0007669"/>
    <property type="project" value="InterPro"/>
</dbReference>
<evidence type="ECO:0000313" key="9">
    <source>
        <dbReference type="Proteomes" id="UP000623129"/>
    </source>
</evidence>
<organism evidence="8 9">
    <name type="scientific">Carex littledalei</name>
    <dbReference type="NCBI Taxonomy" id="544730"/>
    <lineage>
        <taxon>Eukaryota</taxon>
        <taxon>Viridiplantae</taxon>
        <taxon>Streptophyta</taxon>
        <taxon>Embryophyta</taxon>
        <taxon>Tracheophyta</taxon>
        <taxon>Spermatophyta</taxon>
        <taxon>Magnoliopsida</taxon>
        <taxon>Liliopsida</taxon>
        <taxon>Poales</taxon>
        <taxon>Cyperaceae</taxon>
        <taxon>Cyperoideae</taxon>
        <taxon>Cariceae</taxon>
        <taxon>Carex</taxon>
        <taxon>Carex subgen. Euthyceras</taxon>
    </lineage>
</organism>
<protein>
    <submittedName>
        <fullName evidence="8">Histone-lysine N-methyltransferase ATXR7</fullName>
    </submittedName>
</protein>
<dbReference type="PANTHER" id="PTHR45814:SF2">
    <property type="entry name" value="HISTONE-LYSINE N-METHYLTRANSFERASE SETD1"/>
    <property type="match status" value="1"/>
</dbReference>
<evidence type="ECO:0000256" key="3">
    <source>
        <dbReference type="ARBA" id="ARBA00022679"/>
    </source>
</evidence>
<keyword evidence="2 8" id="KW-0489">Methyltransferase</keyword>
<keyword evidence="6" id="KW-0539">Nucleus</keyword>
<dbReference type="EMBL" id="SWLB01000020">
    <property type="protein sequence ID" value="KAF3325456.1"/>
    <property type="molecule type" value="Genomic_DNA"/>
</dbReference>
<comment type="caution">
    <text evidence="8">The sequence shown here is derived from an EMBL/GenBank/DDBJ whole genome shotgun (WGS) entry which is preliminary data.</text>
</comment>